<evidence type="ECO:0000313" key="2">
    <source>
        <dbReference type="Proteomes" id="UP000780801"/>
    </source>
</evidence>
<protein>
    <submittedName>
        <fullName evidence="1">Uncharacterized protein</fullName>
    </submittedName>
</protein>
<dbReference type="OrthoDB" id="16464at2759"/>
<dbReference type="AlphaFoldDB" id="A0A9P6FY15"/>
<organism evidence="1 2">
    <name type="scientific">Lunasporangiospora selenospora</name>
    <dbReference type="NCBI Taxonomy" id="979761"/>
    <lineage>
        <taxon>Eukaryota</taxon>
        <taxon>Fungi</taxon>
        <taxon>Fungi incertae sedis</taxon>
        <taxon>Mucoromycota</taxon>
        <taxon>Mortierellomycotina</taxon>
        <taxon>Mortierellomycetes</taxon>
        <taxon>Mortierellales</taxon>
        <taxon>Mortierellaceae</taxon>
        <taxon>Lunasporangiospora</taxon>
    </lineage>
</organism>
<dbReference type="Gene3D" id="3.40.50.720">
    <property type="entry name" value="NAD(P)-binding Rossmann-like Domain"/>
    <property type="match status" value="1"/>
</dbReference>
<proteinExistence type="predicted"/>
<dbReference type="Proteomes" id="UP000780801">
    <property type="component" value="Unassembled WGS sequence"/>
</dbReference>
<gene>
    <name evidence="1" type="ORF">BGW38_009245</name>
</gene>
<evidence type="ECO:0000313" key="1">
    <source>
        <dbReference type="EMBL" id="KAF9583532.1"/>
    </source>
</evidence>
<dbReference type="EMBL" id="JAABOA010000671">
    <property type="protein sequence ID" value="KAF9583532.1"/>
    <property type="molecule type" value="Genomic_DNA"/>
</dbReference>
<comment type="caution">
    <text evidence="1">The sequence shown here is derived from an EMBL/GenBank/DDBJ whole genome shotgun (WGS) entry which is preliminary data.</text>
</comment>
<sequence length="166" mass="18914">MNFLWSSDLKINTVHVHDVIRAVWHTANWYVSSDNSQPGTPVIFNLADQNNTDQEAICTHIRTIFGIKTGFVGDALSEFSKIEEATEDTNDMHMGPWAELLKMNQIKNSPLTPFLDKELLCKNALSLDGTKITVSTGFTYEHPQLTEDSLREIITDFQEMNIWPRD</sequence>
<name>A0A9P6FY15_9FUNG</name>
<accession>A0A9P6FY15</accession>
<keyword evidence="2" id="KW-1185">Reference proteome</keyword>
<reference evidence="1" key="1">
    <citation type="journal article" date="2020" name="Fungal Divers.">
        <title>Resolving the Mortierellaceae phylogeny through synthesis of multi-gene phylogenetics and phylogenomics.</title>
        <authorList>
            <person name="Vandepol N."/>
            <person name="Liber J."/>
            <person name="Desiro A."/>
            <person name="Na H."/>
            <person name="Kennedy M."/>
            <person name="Barry K."/>
            <person name="Grigoriev I.V."/>
            <person name="Miller A.N."/>
            <person name="O'Donnell K."/>
            <person name="Stajich J.E."/>
            <person name="Bonito G."/>
        </authorList>
    </citation>
    <scope>NUCLEOTIDE SEQUENCE</scope>
    <source>
        <strain evidence="1">KOD1015</strain>
    </source>
</reference>